<keyword evidence="2" id="KW-0001">2Fe-2S</keyword>
<organism evidence="6 7">
    <name type="scientific">Hydrogenophaga laconesensis</name>
    <dbReference type="NCBI Taxonomy" id="1805971"/>
    <lineage>
        <taxon>Bacteria</taxon>
        <taxon>Pseudomonadati</taxon>
        <taxon>Pseudomonadota</taxon>
        <taxon>Betaproteobacteria</taxon>
        <taxon>Burkholderiales</taxon>
        <taxon>Comamonadaceae</taxon>
        <taxon>Hydrogenophaga</taxon>
    </lineage>
</organism>
<dbReference type="InterPro" id="IPR017927">
    <property type="entry name" value="FAD-bd_FR_type"/>
</dbReference>
<gene>
    <name evidence="6" type="ORF">J2X09_002719</name>
</gene>
<dbReference type="PRINTS" id="PR00371">
    <property type="entry name" value="FPNCR"/>
</dbReference>
<dbReference type="GO" id="GO:0047099">
    <property type="term" value="F:CDP-4-dehydro-6-deoxyglucose reductase activity"/>
    <property type="evidence" value="ECO:0007669"/>
    <property type="project" value="UniProtKB-EC"/>
</dbReference>
<dbReference type="CDD" id="cd06189">
    <property type="entry name" value="flavin_oxioreductase"/>
    <property type="match status" value="1"/>
</dbReference>
<comment type="caution">
    <text evidence="6">The sequence shown here is derived from an EMBL/GenBank/DDBJ whole genome shotgun (WGS) entry which is preliminary data.</text>
</comment>
<dbReference type="Proteomes" id="UP001265550">
    <property type="component" value="Unassembled WGS sequence"/>
</dbReference>
<dbReference type="Pfam" id="PF00175">
    <property type="entry name" value="NAD_binding_1"/>
    <property type="match status" value="1"/>
</dbReference>
<name>A0ABU1VBZ7_9BURK</name>
<dbReference type="RefSeq" id="WP_204734118.1">
    <property type="nucleotide sequence ID" value="NZ_JAVDWE010000007.1"/>
</dbReference>
<dbReference type="InterPro" id="IPR001709">
    <property type="entry name" value="Flavoprot_Pyr_Nucl_cyt_Rdtase"/>
</dbReference>
<dbReference type="InterPro" id="IPR008333">
    <property type="entry name" value="Cbr1-like_FAD-bd_dom"/>
</dbReference>
<feature type="domain" description="FAD-binding FR-type" evidence="5">
    <location>
        <begin position="98"/>
        <end position="197"/>
    </location>
</feature>
<dbReference type="InterPro" id="IPR039261">
    <property type="entry name" value="FNR_nucleotide-bd"/>
</dbReference>
<keyword evidence="2" id="KW-0408">Iron</keyword>
<dbReference type="InterPro" id="IPR017938">
    <property type="entry name" value="Riboflavin_synthase-like_b-brl"/>
</dbReference>
<evidence type="ECO:0000313" key="6">
    <source>
        <dbReference type="EMBL" id="MDR7094975.1"/>
    </source>
</evidence>
<dbReference type="InterPro" id="IPR012675">
    <property type="entry name" value="Beta-grasp_dom_sf"/>
</dbReference>
<dbReference type="PRINTS" id="PR00410">
    <property type="entry name" value="PHEHYDRXLASE"/>
</dbReference>
<dbReference type="PANTHER" id="PTHR47354">
    <property type="entry name" value="NADH OXIDOREDUCTASE HCR"/>
    <property type="match status" value="1"/>
</dbReference>
<dbReference type="InterPro" id="IPR036010">
    <property type="entry name" value="2Fe-2S_ferredoxin-like_sf"/>
</dbReference>
<dbReference type="SUPFAM" id="SSF63380">
    <property type="entry name" value="Riboflavin synthase domain-like"/>
    <property type="match status" value="1"/>
</dbReference>
<dbReference type="SUPFAM" id="SSF52343">
    <property type="entry name" value="Ferredoxin reductase-like, C-terminal NADP-linked domain"/>
    <property type="match status" value="1"/>
</dbReference>
<dbReference type="EMBL" id="JAVDWE010000007">
    <property type="protein sequence ID" value="MDR7094975.1"/>
    <property type="molecule type" value="Genomic_DNA"/>
</dbReference>
<comment type="cofactor">
    <cofactor evidence="3">
        <name>[2Fe-2S] cluster</name>
        <dbReference type="ChEBI" id="CHEBI:190135"/>
    </cofactor>
</comment>
<dbReference type="Gene3D" id="3.10.20.30">
    <property type="match status" value="1"/>
</dbReference>
<sequence length="340" mass="35918">MSHQISIEASDVSFACEPGQSVLDAALKAGIDLPYSCRKGVCGNCVGAIAQGEVTGVGGAAITNEACGPGQVLYCMCAPAGNVVLRPVSWKRLDPSARKTFKAKVHSNQLAAPDVSVLRLRLPTGQRAKFQAGQYLQILLEDGSARSYSMANPPQENDSLTLHIRHVSGGLFSQRVVQLAPGDLLDIELAFGHVELAADDTRPIVFVAGGTGFAPVKSLLDDMLKRRVQRDITLIWGARDPAGLYMPAAVERWQKQWPGFRYVPALSDVPAGEAGGAFAGRVDEALKASFADLAGHIVYCCGSPPMVSAVRGAAAERGLDPTDFHADVFVPGPQTAAPTE</sequence>
<keyword evidence="2" id="KW-0411">Iron-sulfur</keyword>
<accession>A0ABU1VBZ7</accession>
<dbReference type="InterPro" id="IPR001433">
    <property type="entry name" value="OxRdtase_FAD/NAD-bd"/>
</dbReference>
<dbReference type="SUPFAM" id="SSF54292">
    <property type="entry name" value="2Fe-2S ferredoxin-like"/>
    <property type="match status" value="1"/>
</dbReference>
<evidence type="ECO:0000313" key="7">
    <source>
        <dbReference type="Proteomes" id="UP001265550"/>
    </source>
</evidence>
<keyword evidence="6" id="KW-0560">Oxidoreductase</keyword>
<dbReference type="InterPro" id="IPR001041">
    <property type="entry name" value="2Fe-2S_ferredoxin-type"/>
</dbReference>
<dbReference type="Pfam" id="PF00111">
    <property type="entry name" value="Fer2"/>
    <property type="match status" value="1"/>
</dbReference>
<dbReference type="InterPro" id="IPR006058">
    <property type="entry name" value="2Fe2S_fd_BS"/>
</dbReference>
<proteinExistence type="predicted"/>
<evidence type="ECO:0000256" key="1">
    <source>
        <dbReference type="ARBA" id="ARBA00001974"/>
    </source>
</evidence>
<dbReference type="PANTHER" id="PTHR47354:SF5">
    <property type="entry name" value="PROTEIN RFBI"/>
    <property type="match status" value="1"/>
</dbReference>
<keyword evidence="7" id="KW-1185">Reference proteome</keyword>
<keyword evidence="2" id="KW-0479">Metal-binding</keyword>
<dbReference type="PROSITE" id="PS51085">
    <property type="entry name" value="2FE2S_FER_2"/>
    <property type="match status" value="1"/>
</dbReference>
<evidence type="ECO:0000256" key="3">
    <source>
        <dbReference type="ARBA" id="ARBA00034078"/>
    </source>
</evidence>
<reference evidence="6 7" key="1">
    <citation type="submission" date="2023-07" db="EMBL/GenBank/DDBJ databases">
        <title>Sorghum-associated microbial communities from plants grown in Nebraska, USA.</title>
        <authorList>
            <person name="Schachtman D."/>
        </authorList>
    </citation>
    <scope>NUCLEOTIDE SEQUENCE [LARGE SCALE GENOMIC DNA]</scope>
    <source>
        <strain evidence="6 7">BE240</strain>
    </source>
</reference>
<protein>
    <submittedName>
        <fullName evidence="6">CDP-4-dehydro-6-deoxyglucose reductase/terephthalate 1,2-dioxygenase reductase component</fullName>
        <ecNumber evidence="6">1.17.1.1</ecNumber>
        <ecNumber evidence="6">1.18.1.-</ecNumber>
    </submittedName>
</protein>
<comment type="cofactor">
    <cofactor evidence="1">
        <name>FAD</name>
        <dbReference type="ChEBI" id="CHEBI:57692"/>
    </cofactor>
</comment>
<feature type="domain" description="2Fe-2S ferredoxin-type" evidence="4">
    <location>
        <begin position="3"/>
        <end position="91"/>
    </location>
</feature>
<dbReference type="EC" id="1.17.1.1" evidence="6"/>
<dbReference type="Gene3D" id="3.40.50.80">
    <property type="entry name" value="Nucleotide-binding domain of ferredoxin-NADP reductase (FNR) module"/>
    <property type="match status" value="1"/>
</dbReference>
<dbReference type="InterPro" id="IPR050415">
    <property type="entry name" value="MRET"/>
</dbReference>
<evidence type="ECO:0000259" key="5">
    <source>
        <dbReference type="PROSITE" id="PS51384"/>
    </source>
</evidence>
<dbReference type="Pfam" id="PF00970">
    <property type="entry name" value="FAD_binding_6"/>
    <property type="match status" value="1"/>
</dbReference>
<dbReference type="PROSITE" id="PS00197">
    <property type="entry name" value="2FE2S_FER_1"/>
    <property type="match status" value="1"/>
</dbReference>
<evidence type="ECO:0000256" key="2">
    <source>
        <dbReference type="ARBA" id="ARBA00022714"/>
    </source>
</evidence>
<evidence type="ECO:0000259" key="4">
    <source>
        <dbReference type="PROSITE" id="PS51085"/>
    </source>
</evidence>
<dbReference type="PROSITE" id="PS51384">
    <property type="entry name" value="FAD_FR"/>
    <property type="match status" value="1"/>
</dbReference>
<dbReference type="Gene3D" id="2.40.30.10">
    <property type="entry name" value="Translation factors"/>
    <property type="match status" value="1"/>
</dbReference>
<dbReference type="EC" id="1.18.1.-" evidence="6"/>
<dbReference type="CDD" id="cd00207">
    <property type="entry name" value="fer2"/>
    <property type="match status" value="1"/>
</dbReference>